<dbReference type="AlphaFoldDB" id="A0A6B3NKY3"/>
<reference evidence="1" key="1">
    <citation type="submission" date="2019-11" db="EMBL/GenBank/DDBJ databases">
        <title>Genomic insights into an expanded diversity of filamentous marine cyanobacteria reveals the extraordinary biosynthetic potential of Moorea and Okeania.</title>
        <authorList>
            <person name="Ferreira Leao T."/>
            <person name="Wang M."/>
            <person name="Moss N."/>
            <person name="Da Silva R."/>
            <person name="Sanders J."/>
            <person name="Nurk S."/>
            <person name="Gurevich A."/>
            <person name="Humphrey G."/>
            <person name="Reher R."/>
            <person name="Zhu Q."/>
            <person name="Belda-Ferre P."/>
            <person name="Glukhov E."/>
            <person name="Rex R."/>
            <person name="Dorrestein P.C."/>
            <person name="Knight R."/>
            <person name="Pevzner P."/>
            <person name="Gerwick W.H."/>
            <person name="Gerwick L."/>
        </authorList>
    </citation>
    <scope>NUCLEOTIDE SEQUENCE</scope>
    <source>
        <strain evidence="1">SIO1C4</strain>
    </source>
</reference>
<accession>A0A6B3NKY3</accession>
<proteinExistence type="predicted"/>
<gene>
    <name evidence="1" type="ORF">F6J89_32660</name>
</gene>
<protein>
    <submittedName>
        <fullName evidence="1">Uncharacterized protein</fullName>
    </submittedName>
</protein>
<dbReference type="Gene3D" id="2.60.120.380">
    <property type="match status" value="1"/>
</dbReference>
<dbReference type="EMBL" id="JAAHFQ010001126">
    <property type="protein sequence ID" value="NER32227.1"/>
    <property type="molecule type" value="Genomic_DNA"/>
</dbReference>
<name>A0A6B3NKY3_9CYAN</name>
<sequence length="156" mass="17175">MKIKHLILPGIAIIINSMLQFSAVARPLNESEQEVEAQMQALIEAQSEAGYRLAFPKTLDQLARGSLAPKTVLLYPNSEYSVVAVCEHSCEDVDLSVRDQDGTEVASDLADYAVAVVNFIPPAEGRYRINVKMNRCSTRNCHFGLGVFVKSETSSR</sequence>
<evidence type="ECO:0000313" key="1">
    <source>
        <dbReference type="EMBL" id="NER32227.1"/>
    </source>
</evidence>
<organism evidence="1">
    <name type="scientific">Symploca sp. SIO1C4</name>
    <dbReference type="NCBI Taxonomy" id="2607765"/>
    <lineage>
        <taxon>Bacteria</taxon>
        <taxon>Bacillati</taxon>
        <taxon>Cyanobacteriota</taxon>
        <taxon>Cyanophyceae</taxon>
        <taxon>Coleofasciculales</taxon>
        <taxon>Coleofasciculaceae</taxon>
        <taxon>Symploca</taxon>
    </lineage>
</organism>
<comment type="caution">
    <text evidence="1">The sequence shown here is derived from an EMBL/GenBank/DDBJ whole genome shotgun (WGS) entry which is preliminary data.</text>
</comment>